<dbReference type="SMART" id="SM00331">
    <property type="entry name" value="PP2C_SIG"/>
    <property type="match status" value="1"/>
</dbReference>
<dbReference type="Pfam" id="PF07228">
    <property type="entry name" value="SpoIIE"/>
    <property type="match status" value="1"/>
</dbReference>
<dbReference type="RefSeq" id="WP_203893353.1">
    <property type="nucleotide sequence ID" value="NZ_BOOH01000044.1"/>
</dbReference>
<name>A0A8J3RLP3_9ACTN</name>
<evidence type="ECO:0000256" key="2">
    <source>
        <dbReference type="SAM" id="Coils"/>
    </source>
</evidence>
<dbReference type="InterPro" id="IPR036388">
    <property type="entry name" value="WH-like_DNA-bd_sf"/>
</dbReference>
<keyword evidence="1" id="KW-0378">Hydrolase</keyword>
<evidence type="ECO:0000259" key="4">
    <source>
        <dbReference type="SMART" id="SM00331"/>
    </source>
</evidence>
<dbReference type="AlphaFoldDB" id="A0A8J3RLP3"/>
<dbReference type="InterPro" id="IPR052016">
    <property type="entry name" value="Bact_Sigma-Reg"/>
</dbReference>
<evidence type="ECO:0000256" key="3">
    <source>
        <dbReference type="SAM" id="MobiDB-lite"/>
    </source>
</evidence>
<gene>
    <name evidence="6" type="ORF">Plo01_52950</name>
</gene>
<evidence type="ECO:0000256" key="1">
    <source>
        <dbReference type="ARBA" id="ARBA00022801"/>
    </source>
</evidence>
<dbReference type="InterPro" id="IPR001932">
    <property type="entry name" value="PPM-type_phosphatase-like_dom"/>
</dbReference>
<dbReference type="Gene3D" id="3.60.40.10">
    <property type="entry name" value="PPM-type phosphatase domain"/>
    <property type="match status" value="1"/>
</dbReference>
<feature type="domain" description="PPM-type phosphatase" evidence="4">
    <location>
        <begin position="415"/>
        <end position="631"/>
    </location>
</feature>
<feature type="domain" description="ANTAR" evidence="5">
    <location>
        <begin position="17"/>
        <end position="70"/>
    </location>
</feature>
<evidence type="ECO:0000313" key="7">
    <source>
        <dbReference type="Proteomes" id="UP000616724"/>
    </source>
</evidence>
<protein>
    <submittedName>
        <fullName evidence="6">Uncharacterized protein</fullName>
    </submittedName>
</protein>
<dbReference type="SUPFAM" id="SSF81606">
    <property type="entry name" value="PP2C-like"/>
    <property type="match status" value="1"/>
</dbReference>
<accession>A0A8J3RLP3</accession>
<organism evidence="6 7">
    <name type="scientific">Planobispora longispora</name>
    <dbReference type="NCBI Taxonomy" id="28887"/>
    <lineage>
        <taxon>Bacteria</taxon>
        <taxon>Bacillati</taxon>
        <taxon>Actinomycetota</taxon>
        <taxon>Actinomycetes</taxon>
        <taxon>Streptosporangiales</taxon>
        <taxon>Streptosporangiaceae</taxon>
        <taxon>Planobispora</taxon>
    </lineage>
</organism>
<keyword evidence="7" id="KW-1185">Reference proteome</keyword>
<feature type="coiled-coil region" evidence="2">
    <location>
        <begin position="367"/>
        <end position="394"/>
    </location>
</feature>
<dbReference type="GO" id="GO:0003723">
    <property type="term" value="F:RNA binding"/>
    <property type="evidence" value="ECO:0007669"/>
    <property type="project" value="InterPro"/>
</dbReference>
<dbReference type="SUPFAM" id="SSF55785">
    <property type="entry name" value="PYP-like sensor domain (PAS domain)"/>
    <property type="match status" value="1"/>
</dbReference>
<dbReference type="Gene3D" id="1.10.10.10">
    <property type="entry name" value="Winged helix-like DNA-binding domain superfamily/Winged helix DNA-binding domain"/>
    <property type="match status" value="1"/>
</dbReference>
<sequence>MEPHRDYLSRLADIDAKVERARVDPEVVLGRAAGLLAGRTGCRVDEAHAHLLRLAAERGDDPGETAADVLEALEDCTPQKPDRLGSLTETALRPPPPAGRRSSPGSFPSSGPAAPSGVPSVVSGWADIVQQVLDAVPGRHIVLMPVRDRNGRIEDYTFAAASPSVVDLSGRRGTQIVGRRVSETYPTLVNGPIWEAWGESIADGLSREVGPVPYASPAERAPVDVTLTVRVRPVGLGLLNSWVRHDEEDRLAERIAQTEQLGNLGWGEWDLLTGKIVWSEGLYRIYERDPAEGPLPSEESDALTVPEDIPLRQQAVEIFGRGETVDVSYRIRVGDRIKHIRTIVDAVRDTDGRPVKVYGIVQDVTARETSRVRLAEVEQQLREHQRSLAAEHRLTVQLQQIVLPIPAAPFDLPGLRAAVRYLPAETASRVGGDWYHAAAADDGSVVLAVGDVAGHGLQAAAVMAQLRHALAALSVTTTSDPAALLTHLNQLLYAGRSAADLMPLTATAVVARYDPPTGTLVWAQAGHPAPLRARAGVTTELDRPEGALLGAFPEVRYGTAAATVVPGDLLLFYTDGLIEHRDRTLEEGLAPVLVTLNRLSGERNQQPLAELLAQLRHANPDDDACILAVRPLPVASDPGGDDG</sequence>
<dbReference type="InterPro" id="IPR035965">
    <property type="entry name" value="PAS-like_dom_sf"/>
</dbReference>
<dbReference type="SMART" id="SM01012">
    <property type="entry name" value="ANTAR"/>
    <property type="match status" value="1"/>
</dbReference>
<reference evidence="6 7" key="1">
    <citation type="submission" date="2021-01" db="EMBL/GenBank/DDBJ databases">
        <title>Whole genome shotgun sequence of Planobispora longispora NBRC 13918.</title>
        <authorList>
            <person name="Komaki H."/>
            <person name="Tamura T."/>
        </authorList>
    </citation>
    <scope>NUCLEOTIDE SEQUENCE [LARGE SCALE GENOMIC DNA]</scope>
    <source>
        <strain evidence="6 7">NBRC 13918</strain>
    </source>
</reference>
<dbReference type="InterPro" id="IPR005561">
    <property type="entry name" value="ANTAR"/>
</dbReference>
<evidence type="ECO:0000313" key="6">
    <source>
        <dbReference type="EMBL" id="GIH78866.1"/>
    </source>
</evidence>
<dbReference type="GO" id="GO:0016791">
    <property type="term" value="F:phosphatase activity"/>
    <property type="evidence" value="ECO:0007669"/>
    <property type="project" value="TreeGrafter"/>
</dbReference>
<dbReference type="PANTHER" id="PTHR43156:SF2">
    <property type="entry name" value="STAGE II SPORULATION PROTEIN E"/>
    <property type="match status" value="1"/>
</dbReference>
<comment type="caution">
    <text evidence="6">The sequence shown here is derived from an EMBL/GenBank/DDBJ whole genome shotgun (WGS) entry which is preliminary data.</text>
</comment>
<feature type="region of interest" description="Disordered" evidence="3">
    <location>
        <begin position="76"/>
        <end position="118"/>
    </location>
</feature>
<evidence type="ECO:0000259" key="5">
    <source>
        <dbReference type="SMART" id="SM01012"/>
    </source>
</evidence>
<dbReference type="InterPro" id="IPR036457">
    <property type="entry name" value="PPM-type-like_dom_sf"/>
</dbReference>
<dbReference type="PANTHER" id="PTHR43156">
    <property type="entry name" value="STAGE II SPORULATION PROTEIN E-RELATED"/>
    <property type="match status" value="1"/>
</dbReference>
<keyword evidence="2" id="KW-0175">Coiled coil</keyword>
<proteinExistence type="predicted"/>
<dbReference type="Gene3D" id="3.30.450.20">
    <property type="entry name" value="PAS domain"/>
    <property type="match status" value="1"/>
</dbReference>
<feature type="compositionally biased region" description="Low complexity" evidence="3">
    <location>
        <begin position="99"/>
        <end position="118"/>
    </location>
</feature>
<dbReference type="Proteomes" id="UP000616724">
    <property type="component" value="Unassembled WGS sequence"/>
</dbReference>
<dbReference type="EMBL" id="BOOH01000044">
    <property type="protein sequence ID" value="GIH78866.1"/>
    <property type="molecule type" value="Genomic_DNA"/>
</dbReference>